<evidence type="ECO:0000313" key="2">
    <source>
        <dbReference type="EMBL" id="EHQ06328.1"/>
    </source>
</evidence>
<dbReference type="InterPro" id="IPR025668">
    <property type="entry name" value="Tnp_DDE_dom"/>
</dbReference>
<protein>
    <submittedName>
        <fullName evidence="2">Transposase IS4 family protein</fullName>
    </submittedName>
</protein>
<evidence type="ECO:0000313" key="3">
    <source>
        <dbReference type="Proteomes" id="UP000005737"/>
    </source>
</evidence>
<proteinExistence type="predicted"/>
<dbReference type="InterPro" id="IPR053172">
    <property type="entry name" value="Tn903_transposase"/>
</dbReference>
<dbReference type="Pfam" id="PF13737">
    <property type="entry name" value="DDE_Tnp_1_5"/>
    <property type="match status" value="1"/>
</dbReference>
<dbReference type="RefSeq" id="WP_002771752.1">
    <property type="nucleotide sequence ID" value="NZ_JH597773.1"/>
</dbReference>
<dbReference type="PANTHER" id="PTHR34631">
    <property type="match status" value="1"/>
</dbReference>
<gene>
    <name evidence="2" type="ORF">Lepil_1643</name>
</gene>
<dbReference type="NCBIfam" id="NF033579">
    <property type="entry name" value="transpos_IS5_2"/>
    <property type="match status" value="1"/>
</dbReference>
<dbReference type="InterPro" id="IPR053520">
    <property type="entry name" value="Transposase_Tn903"/>
</dbReference>
<organism evidence="2 3">
    <name type="scientific">Leptonema illini DSM 21528</name>
    <dbReference type="NCBI Taxonomy" id="929563"/>
    <lineage>
        <taxon>Bacteria</taxon>
        <taxon>Pseudomonadati</taxon>
        <taxon>Spirochaetota</taxon>
        <taxon>Spirochaetia</taxon>
        <taxon>Leptospirales</taxon>
        <taxon>Leptospiraceae</taxon>
        <taxon>Leptonema</taxon>
    </lineage>
</organism>
<dbReference type="PANTHER" id="PTHR34631:SF3">
    <property type="entry name" value="ISSOD12 TRANSPOSASE TNPA_ISSOD12"/>
    <property type="match status" value="1"/>
</dbReference>
<keyword evidence="3" id="KW-1185">Reference proteome</keyword>
<dbReference type="EMBL" id="JH597773">
    <property type="protein sequence ID" value="EHQ06328.1"/>
    <property type="molecule type" value="Genomic_DNA"/>
</dbReference>
<feature type="domain" description="Transposase DDE" evidence="1">
    <location>
        <begin position="30"/>
        <end position="142"/>
    </location>
</feature>
<evidence type="ECO:0000259" key="1">
    <source>
        <dbReference type="Pfam" id="PF13737"/>
    </source>
</evidence>
<accession>H2CBF7</accession>
<dbReference type="Proteomes" id="UP000005737">
    <property type="component" value="Unassembled WGS sequence"/>
</dbReference>
<dbReference type="HOGENOM" id="CLU_062982_1_0_12"/>
<name>H2CBF7_9LEPT</name>
<sequence length="329" mass="37671">MSALRIKGKQDPKVPYRVLNWRDYNRGLVKRGDLCLWIEDGIEDRWYSVETPNRRGRRDKYSDAAIECVLVLKSLFGLPLRQTTGLLASLFKLSGLDLEVPDYSRISRRQGRLSPSIKLPKGIRSKPIHLVLDGTGLKVFGEGEWKVREHGAGKRRTWRKLHLAIDAGSGQILTALLTQRDTHDAEPAPDIIRSLVKQGYDIKDFRGDGAYDAHRVFLTCLQHGIKAIIPSREGAILSSEKYENAMDNTWPRDEIVKRIREIGKGGWKTESGYFKRSLVEMAIYRYKRTFGDRLSARNLENQRVEVALRASMLNKMIKTAKPKTEKRIK</sequence>
<reference evidence="2 3" key="1">
    <citation type="submission" date="2011-10" db="EMBL/GenBank/DDBJ databases">
        <title>The Improved High-Quality Draft genome of Leptonema illini DSM 21528.</title>
        <authorList>
            <consortium name="US DOE Joint Genome Institute (JGI-PGF)"/>
            <person name="Lucas S."/>
            <person name="Copeland A."/>
            <person name="Lapidus A."/>
            <person name="Glavina del Rio T."/>
            <person name="Dalin E."/>
            <person name="Tice H."/>
            <person name="Bruce D."/>
            <person name="Goodwin L."/>
            <person name="Pitluck S."/>
            <person name="Peters L."/>
            <person name="Mikhailova N."/>
            <person name="Held B."/>
            <person name="Kyrpides N."/>
            <person name="Mavromatis K."/>
            <person name="Ivanova N."/>
            <person name="Markowitz V."/>
            <person name="Cheng J.-F."/>
            <person name="Hugenholtz P."/>
            <person name="Woyke T."/>
            <person name="Wu D."/>
            <person name="Gronow S."/>
            <person name="Wellnitz S."/>
            <person name="Brambilla E.-M."/>
            <person name="Klenk H.-P."/>
            <person name="Eisen J.A."/>
        </authorList>
    </citation>
    <scope>NUCLEOTIDE SEQUENCE [LARGE SCALE GENOMIC DNA]</scope>
    <source>
        <strain evidence="2 3">DSM 21528</strain>
    </source>
</reference>
<dbReference type="AlphaFoldDB" id="H2CBF7"/>